<feature type="domain" description="Heterokaryon incompatibility" evidence="1">
    <location>
        <begin position="53"/>
        <end position="226"/>
    </location>
</feature>
<protein>
    <recommendedName>
        <fullName evidence="1">Heterokaryon incompatibility domain-containing protein</fullName>
    </recommendedName>
</protein>
<dbReference type="Pfam" id="PF26639">
    <property type="entry name" value="Het-6_barrel"/>
    <property type="match status" value="1"/>
</dbReference>
<sequence>MDDEILSSQTEYKYAPLQGPHSVRLLTLHPAASYETPIRISLREASLDVSVKFAAVSYTWATEDGDCSLSKRVECDGAIIKTTANCDAAIRRIRQVEIGFDVWIDAICINQSNDDEKSLQIPLMRQIYGNALWVALWIGEASCTLDEETSRPVTDLAMEFFHNFAIELQGSKDSGQNPRGGTLYQEVVRERKAFRRRGVGAFSPPIRGLWEILHRPWWKRLWVVQEVSIARSPVLLCGSQSVTFDKVEVVIDGLAREHPGKSGDEHEFCANFINSTFPHFVMRDFVKRAQLQSDYTFGNAGPGQKAIQILDNTRNLRATDPRDKIYGIQGFFGDPQSDPENIFPAPDYSKTAADLYGDVARGIIIKTKTLDVLSTCYGCVRTIPDLPSWAPSWNHTPLAYFSVTDFKAANDSGVVYEASGDRQSLKLKGKRVDVVKHVPEIPGRLEYTDLECTRLWRQWTDFAFSLQSYPTGESIADVLLHTLCWGNNTALKRLALGEYRTSFEVWLKILQSSNPLEAVARDLYEDEMACSYTHRAEFLIWGRSLSTTVNSHLALVPISASADDQIVVLSGGKIPFVLRATGNTFLVIGPCYVHGIMDGEGFPREEAAEDLEWFTLR</sequence>
<dbReference type="Proteomes" id="UP000235371">
    <property type="component" value="Unassembled WGS sequence"/>
</dbReference>
<dbReference type="InParanoid" id="A0A2J6T917"/>
<dbReference type="PANTHER" id="PTHR24148:SF73">
    <property type="entry name" value="HET DOMAIN PROTEIN (AFU_ORTHOLOGUE AFUA_8G01020)"/>
    <property type="match status" value="1"/>
</dbReference>
<dbReference type="InterPro" id="IPR052895">
    <property type="entry name" value="HetReg/Transcr_Mod"/>
</dbReference>
<evidence type="ECO:0000313" key="2">
    <source>
        <dbReference type="EMBL" id="PMD59506.1"/>
    </source>
</evidence>
<keyword evidence="3" id="KW-1185">Reference proteome</keyword>
<evidence type="ECO:0000313" key="3">
    <source>
        <dbReference type="Proteomes" id="UP000235371"/>
    </source>
</evidence>
<accession>A0A2J6T917</accession>
<dbReference type="AlphaFoldDB" id="A0A2J6T917"/>
<gene>
    <name evidence="2" type="ORF">K444DRAFT_613103</name>
</gene>
<dbReference type="GeneID" id="36588357"/>
<dbReference type="EMBL" id="KZ613813">
    <property type="protein sequence ID" value="PMD59506.1"/>
    <property type="molecule type" value="Genomic_DNA"/>
</dbReference>
<dbReference type="Pfam" id="PF06985">
    <property type="entry name" value="HET"/>
    <property type="match status" value="1"/>
</dbReference>
<dbReference type="PANTHER" id="PTHR24148">
    <property type="entry name" value="ANKYRIN REPEAT DOMAIN-CONTAINING PROTEIN 39 HOMOLOG-RELATED"/>
    <property type="match status" value="1"/>
</dbReference>
<dbReference type="InterPro" id="IPR010730">
    <property type="entry name" value="HET"/>
</dbReference>
<dbReference type="OrthoDB" id="194358at2759"/>
<evidence type="ECO:0000259" key="1">
    <source>
        <dbReference type="Pfam" id="PF06985"/>
    </source>
</evidence>
<organism evidence="2 3">
    <name type="scientific">Hyaloscypha bicolor E</name>
    <dbReference type="NCBI Taxonomy" id="1095630"/>
    <lineage>
        <taxon>Eukaryota</taxon>
        <taxon>Fungi</taxon>
        <taxon>Dikarya</taxon>
        <taxon>Ascomycota</taxon>
        <taxon>Pezizomycotina</taxon>
        <taxon>Leotiomycetes</taxon>
        <taxon>Helotiales</taxon>
        <taxon>Hyaloscyphaceae</taxon>
        <taxon>Hyaloscypha</taxon>
        <taxon>Hyaloscypha bicolor</taxon>
    </lineage>
</organism>
<name>A0A2J6T917_9HELO</name>
<proteinExistence type="predicted"/>
<reference evidence="2 3" key="1">
    <citation type="submission" date="2016-04" db="EMBL/GenBank/DDBJ databases">
        <title>A degradative enzymes factory behind the ericoid mycorrhizal symbiosis.</title>
        <authorList>
            <consortium name="DOE Joint Genome Institute"/>
            <person name="Martino E."/>
            <person name="Morin E."/>
            <person name="Grelet G."/>
            <person name="Kuo A."/>
            <person name="Kohler A."/>
            <person name="Daghino S."/>
            <person name="Barry K."/>
            <person name="Choi C."/>
            <person name="Cichocki N."/>
            <person name="Clum A."/>
            <person name="Copeland A."/>
            <person name="Hainaut M."/>
            <person name="Haridas S."/>
            <person name="Labutti K."/>
            <person name="Lindquist E."/>
            <person name="Lipzen A."/>
            <person name="Khouja H.-R."/>
            <person name="Murat C."/>
            <person name="Ohm R."/>
            <person name="Olson A."/>
            <person name="Spatafora J."/>
            <person name="Veneault-Fourrey C."/>
            <person name="Henrissat B."/>
            <person name="Grigoriev I."/>
            <person name="Martin F."/>
            <person name="Perotto S."/>
        </authorList>
    </citation>
    <scope>NUCLEOTIDE SEQUENCE [LARGE SCALE GENOMIC DNA]</scope>
    <source>
        <strain evidence="2 3">E</strain>
    </source>
</reference>
<dbReference type="STRING" id="1095630.A0A2J6T917"/>
<dbReference type="RefSeq" id="XP_024736410.1">
    <property type="nucleotide sequence ID" value="XM_024880280.1"/>
</dbReference>